<name>A0A0G4H265_9ALVE</name>
<protein>
    <submittedName>
        <fullName evidence="1">Uncharacterized protein</fullName>
    </submittedName>
</protein>
<evidence type="ECO:0000313" key="1">
    <source>
        <dbReference type="EMBL" id="CEM37725.1"/>
    </source>
</evidence>
<sequence length="193" mass="20643">MCLLVPPLKSQHRRLTGRGYAVEGEALRKGWRLCWPASQNVILCFLHKYGVWRKNASTVVDSIIALSAKGTGFVSMDDRSIFAQTAKGRIFANMAASGIIVETVAGEGFVNMADGVTLAVTAKRKERHRRFASTDGSVTVAPIVRGEGFASMGYKDTIARNVVGVGSATMTVIAAVAQIAKKITQVSLRGENG</sequence>
<dbReference type="EMBL" id="CDMZ01001800">
    <property type="protein sequence ID" value="CEM37725.1"/>
    <property type="molecule type" value="Genomic_DNA"/>
</dbReference>
<reference evidence="1" key="1">
    <citation type="submission" date="2014-11" db="EMBL/GenBank/DDBJ databases">
        <authorList>
            <person name="Otto D Thomas"/>
            <person name="Naeem Raeece"/>
        </authorList>
    </citation>
    <scope>NUCLEOTIDE SEQUENCE</scope>
</reference>
<dbReference type="PhylomeDB" id="A0A0G4H265"/>
<dbReference type="AlphaFoldDB" id="A0A0G4H265"/>
<organism evidence="1">
    <name type="scientific">Chromera velia CCMP2878</name>
    <dbReference type="NCBI Taxonomy" id="1169474"/>
    <lineage>
        <taxon>Eukaryota</taxon>
        <taxon>Sar</taxon>
        <taxon>Alveolata</taxon>
        <taxon>Colpodellida</taxon>
        <taxon>Chromeraceae</taxon>
        <taxon>Chromera</taxon>
    </lineage>
</organism>
<gene>
    <name evidence="1" type="ORF">Cvel_24394</name>
</gene>
<proteinExistence type="predicted"/>
<dbReference type="VEuPathDB" id="CryptoDB:Cvel_24394"/>
<accession>A0A0G4H265</accession>